<reference evidence="1 2" key="1">
    <citation type="submission" date="2018-06" db="EMBL/GenBank/DDBJ databases">
        <title>Phytoactinopolyspora halophila sp. nov., a novel halophilic actinomycete isolated from a saline soil in China.</title>
        <authorList>
            <person name="Tang S.-K."/>
        </authorList>
    </citation>
    <scope>NUCLEOTIDE SEQUENCE [LARGE SCALE GENOMIC DNA]</scope>
    <source>
        <strain evidence="1 2">YIM 96934</strain>
    </source>
</reference>
<keyword evidence="2" id="KW-1185">Reference proteome</keyword>
<sequence>MARQLLKGNARPVQELRMCGRPRSSWHGVDGDGTAKSGQITLRSIMCPGECCRGRREHRAPGRRESSRH</sequence>
<organism evidence="1 2">
    <name type="scientific">Phytoactinopolyspora halophila</name>
    <dbReference type="NCBI Taxonomy" id="1981511"/>
    <lineage>
        <taxon>Bacteria</taxon>
        <taxon>Bacillati</taxon>
        <taxon>Actinomycetota</taxon>
        <taxon>Actinomycetes</taxon>
        <taxon>Jiangellales</taxon>
        <taxon>Jiangellaceae</taxon>
        <taxon>Phytoactinopolyspora</taxon>
    </lineage>
</organism>
<protein>
    <submittedName>
        <fullName evidence="1">Uncharacterized protein</fullName>
    </submittedName>
</protein>
<comment type="caution">
    <text evidence="1">The sequence shown here is derived from an EMBL/GenBank/DDBJ whole genome shotgun (WGS) entry which is preliminary data.</text>
</comment>
<proteinExistence type="predicted"/>
<gene>
    <name evidence="1" type="ORF">DPM12_02065</name>
</gene>
<accession>A0A329R5Z7</accession>
<dbReference type="EMBL" id="QMIG01000001">
    <property type="protein sequence ID" value="RAW18862.1"/>
    <property type="molecule type" value="Genomic_DNA"/>
</dbReference>
<evidence type="ECO:0000313" key="1">
    <source>
        <dbReference type="EMBL" id="RAW18862.1"/>
    </source>
</evidence>
<dbReference type="AlphaFoldDB" id="A0A329R5Z7"/>
<name>A0A329R5Z7_9ACTN</name>
<dbReference type="Proteomes" id="UP000250462">
    <property type="component" value="Unassembled WGS sequence"/>
</dbReference>
<evidence type="ECO:0000313" key="2">
    <source>
        <dbReference type="Proteomes" id="UP000250462"/>
    </source>
</evidence>